<dbReference type="EMBL" id="CP041637">
    <property type="protein sequence ID" value="QDO93121.1"/>
    <property type="molecule type" value="Genomic_DNA"/>
</dbReference>
<feature type="signal peptide" evidence="1">
    <location>
        <begin position="1"/>
        <end position="21"/>
    </location>
</feature>
<evidence type="ECO:0008006" key="4">
    <source>
        <dbReference type="Google" id="ProtNLM"/>
    </source>
</evidence>
<dbReference type="RefSeq" id="WP_143380027.1">
    <property type="nucleotide sequence ID" value="NZ_CP041637.1"/>
</dbReference>
<protein>
    <recommendedName>
        <fullName evidence="4">Lipoprotein</fullName>
    </recommendedName>
</protein>
<evidence type="ECO:0000313" key="2">
    <source>
        <dbReference type="EMBL" id="QDO93121.1"/>
    </source>
</evidence>
<feature type="chain" id="PRO_5021934846" description="Lipoprotein" evidence="1">
    <location>
        <begin position="22"/>
        <end position="165"/>
    </location>
</feature>
<accession>A0A516GNL5</accession>
<dbReference type="KEGG" id="fop:FNB79_03725"/>
<dbReference type="Proteomes" id="UP000319209">
    <property type="component" value="Chromosome"/>
</dbReference>
<evidence type="ECO:0000313" key="3">
    <source>
        <dbReference type="Proteomes" id="UP000319209"/>
    </source>
</evidence>
<organism evidence="2 3">
    <name type="scientific">Formosa sediminum</name>
    <dbReference type="NCBI Taxonomy" id="2594004"/>
    <lineage>
        <taxon>Bacteria</taxon>
        <taxon>Pseudomonadati</taxon>
        <taxon>Bacteroidota</taxon>
        <taxon>Flavobacteriia</taxon>
        <taxon>Flavobacteriales</taxon>
        <taxon>Flavobacteriaceae</taxon>
        <taxon>Formosa</taxon>
    </lineage>
</organism>
<name>A0A516GNL5_9FLAO</name>
<sequence length="165" mass="18818">MKFFKVLFLCNLVLCSITNCASQKLEKKVPVSIKEVYKTHWNSGVKGGGSGVNIFIVLEDQLPDQITLDSLYFNTFQLPLKQDNRNELLFVGRQVNATNKKYIHPTSSKITVDAVTETITQKTKFELDENECIIQYTESGTVKYFKYVDLYTKSTPPIPNTRPKP</sequence>
<keyword evidence="3" id="KW-1185">Reference proteome</keyword>
<gene>
    <name evidence="2" type="ORF">FNB79_03725</name>
</gene>
<proteinExistence type="predicted"/>
<reference evidence="2 3" key="1">
    <citation type="submission" date="2019-07" db="EMBL/GenBank/DDBJ databases">
        <title>Genome sequencing for Formosa sp. PS13.</title>
        <authorList>
            <person name="Park S.-J."/>
        </authorList>
    </citation>
    <scope>NUCLEOTIDE SEQUENCE [LARGE SCALE GENOMIC DNA]</scope>
    <source>
        <strain evidence="2 3">PS13</strain>
    </source>
</reference>
<dbReference type="OrthoDB" id="1364277at2"/>
<evidence type="ECO:0000256" key="1">
    <source>
        <dbReference type="SAM" id="SignalP"/>
    </source>
</evidence>
<dbReference type="AlphaFoldDB" id="A0A516GNL5"/>
<keyword evidence="1" id="KW-0732">Signal</keyword>